<feature type="compositionally biased region" description="Polar residues" evidence="6">
    <location>
        <begin position="293"/>
        <end position="324"/>
    </location>
</feature>
<proteinExistence type="predicted"/>
<reference evidence="9" key="1">
    <citation type="submission" date="2024-04" db="EMBL/GenBank/DDBJ databases">
        <title>Salinicola lusitanus LLJ914,a marine bacterium isolated from the Okinawa Trough.</title>
        <authorList>
            <person name="Li J."/>
        </authorList>
    </citation>
    <scope>NUCLEOTIDE SEQUENCE [LARGE SCALE GENOMIC DNA]</scope>
</reference>
<dbReference type="GO" id="GO:0042162">
    <property type="term" value="F:telomeric DNA binding"/>
    <property type="evidence" value="ECO:0007669"/>
    <property type="project" value="InterPro"/>
</dbReference>
<name>A0AAW0NCY6_9GOBI</name>
<evidence type="ECO:0000256" key="4">
    <source>
        <dbReference type="ARBA" id="ARBA00022895"/>
    </source>
</evidence>
<evidence type="ECO:0000256" key="1">
    <source>
        <dbReference type="ARBA" id="ARBA00004123"/>
    </source>
</evidence>
<feature type="compositionally biased region" description="Polar residues" evidence="6">
    <location>
        <begin position="337"/>
        <end position="349"/>
    </location>
</feature>
<feature type="region of interest" description="Disordered" evidence="6">
    <location>
        <begin position="267"/>
        <end position="379"/>
    </location>
</feature>
<feature type="domain" description="Shelterin complex subunit TPP1/Est3" evidence="7">
    <location>
        <begin position="9"/>
        <end position="112"/>
    </location>
</feature>
<dbReference type="InterPro" id="IPR019437">
    <property type="entry name" value="TPP1/Est3"/>
</dbReference>
<feature type="compositionally biased region" description="Low complexity" evidence="6">
    <location>
        <begin position="276"/>
        <end position="288"/>
    </location>
</feature>
<dbReference type="GO" id="GO:0070198">
    <property type="term" value="P:protein localization to chromosome, telomeric region"/>
    <property type="evidence" value="ECO:0007669"/>
    <property type="project" value="TreeGrafter"/>
</dbReference>
<dbReference type="GO" id="GO:0016233">
    <property type="term" value="P:telomere capping"/>
    <property type="evidence" value="ECO:0007669"/>
    <property type="project" value="InterPro"/>
</dbReference>
<feature type="compositionally biased region" description="Basic residues" evidence="6">
    <location>
        <begin position="370"/>
        <end position="379"/>
    </location>
</feature>
<dbReference type="AlphaFoldDB" id="A0AAW0NCY6"/>
<dbReference type="EMBL" id="JBBPFD010000017">
    <property type="protein sequence ID" value="KAK7892084.1"/>
    <property type="molecule type" value="Genomic_DNA"/>
</dbReference>
<comment type="subcellular location">
    <subcellularLocation>
        <location evidence="2">Chromosome</location>
        <location evidence="2">Telomere</location>
    </subcellularLocation>
    <subcellularLocation>
        <location evidence="1">Nucleus</location>
    </subcellularLocation>
</comment>
<evidence type="ECO:0000256" key="6">
    <source>
        <dbReference type="SAM" id="MobiDB-lite"/>
    </source>
</evidence>
<keyword evidence="3" id="KW-0158">Chromosome</keyword>
<feature type="region of interest" description="Disordered" evidence="6">
    <location>
        <begin position="218"/>
        <end position="246"/>
    </location>
</feature>
<dbReference type="PANTHER" id="PTHR14487">
    <property type="entry name" value="ADRENOCORTICAL DYSPLASIA PROTEIN ACD"/>
    <property type="match status" value="1"/>
</dbReference>
<evidence type="ECO:0000259" key="7">
    <source>
        <dbReference type="Pfam" id="PF10341"/>
    </source>
</evidence>
<evidence type="ECO:0000256" key="2">
    <source>
        <dbReference type="ARBA" id="ARBA00004574"/>
    </source>
</evidence>
<evidence type="ECO:0000313" key="9">
    <source>
        <dbReference type="Proteomes" id="UP001460270"/>
    </source>
</evidence>
<keyword evidence="4" id="KW-0779">Telomere</keyword>
<evidence type="ECO:0000256" key="3">
    <source>
        <dbReference type="ARBA" id="ARBA00022454"/>
    </source>
</evidence>
<dbReference type="InterPro" id="IPR028631">
    <property type="entry name" value="ACD"/>
</dbReference>
<sequence length="379" mass="41288">MSQSQALGSEGPTGLLFLSDEQVQIPAVLTASAWENLQDREDRECFSSLRNTTVGIQDYKLQFHKSSEQTRSHFYLLVGKLVTTAVGVRDNTPSCTSLPSVQAKICQTWRAMLGEEDDSQKIENPFNLTDLLGEWQQDCLKSELKHVREKLSHVNPESSSSSITSAALPDTCTGTGWDIDNVRYKKMRTFCVPVQLLLIPDTGGQQHLPAPVENVMNSQSEISSESTNVQGALPKPELQSTGADGPNSIQFAPVVLSAADMCPMSNPWDMCPPPSNTSSTNTSPETTPVPHSPTGTTTNLCPLDTSTQMSAPSKESQTELTTDPSLFPPYQRPLASISRQSANAFSGTSRNDDLGISKTQEPLQGEPSRKCKKSLRKEI</sequence>
<dbReference type="Pfam" id="PF10341">
    <property type="entry name" value="TPP1"/>
    <property type="match status" value="1"/>
</dbReference>
<dbReference type="GO" id="GO:0005697">
    <property type="term" value="C:telomerase holoenzyme complex"/>
    <property type="evidence" value="ECO:0007669"/>
    <property type="project" value="InterPro"/>
</dbReference>
<dbReference type="PANTHER" id="PTHR14487:SF3">
    <property type="entry name" value="ADRENOCORTICAL DYSPLASIA PROTEIN HOMOLOG"/>
    <property type="match status" value="1"/>
</dbReference>
<dbReference type="Gene3D" id="2.40.50.960">
    <property type="match status" value="1"/>
</dbReference>
<dbReference type="Proteomes" id="UP001460270">
    <property type="component" value="Unassembled WGS sequence"/>
</dbReference>
<dbReference type="GO" id="GO:0070187">
    <property type="term" value="C:shelterin complex"/>
    <property type="evidence" value="ECO:0007669"/>
    <property type="project" value="InterPro"/>
</dbReference>
<evidence type="ECO:0000313" key="8">
    <source>
        <dbReference type="EMBL" id="KAK7892084.1"/>
    </source>
</evidence>
<comment type="caution">
    <text evidence="8">The sequence shown here is derived from an EMBL/GenBank/DDBJ whole genome shotgun (WGS) entry which is preliminary data.</text>
</comment>
<keyword evidence="5" id="KW-0539">Nucleus</keyword>
<protein>
    <recommendedName>
        <fullName evidence="7">Shelterin complex subunit TPP1/Est3 domain-containing protein</fullName>
    </recommendedName>
</protein>
<accession>A0AAW0NCY6</accession>
<keyword evidence="9" id="KW-1185">Reference proteome</keyword>
<feature type="compositionally biased region" description="Polar residues" evidence="6">
    <location>
        <begin position="218"/>
        <end position="230"/>
    </location>
</feature>
<gene>
    <name evidence="8" type="ORF">WMY93_024047</name>
</gene>
<dbReference type="GO" id="GO:0007004">
    <property type="term" value="P:telomere maintenance via telomerase"/>
    <property type="evidence" value="ECO:0007669"/>
    <property type="project" value="InterPro"/>
</dbReference>
<dbReference type="GO" id="GO:0032211">
    <property type="term" value="P:negative regulation of telomere maintenance via telomerase"/>
    <property type="evidence" value="ECO:0007669"/>
    <property type="project" value="TreeGrafter"/>
</dbReference>
<evidence type="ECO:0000256" key="5">
    <source>
        <dbReference type="ARBA" id="ARBA00023242"/>
    </source>
</evidence>
<organism evidence="8 9">
    <name type="scientific">Mugilogobius chulae</name>
    <name type="common">yellowstripe goby</name>
    <dbReference type="NCBI Taxonomy" id="88201"/>
    <lineage>
        <taxon>Eukaryota</taxon>
        <taxon>Metazoa</taxon>
        <taxon>Chordata</taxon>
        <taxon>Craniata</taxon>
        <taxon>Vertebrata</taxon>
        <taxon>Euteleostomi</taxon>
        <taxon>Actinopterygii</taxon>
        <taxon>Neopterygii</taxon>
        <taxon>Teleostei</taxon>
        <taxon>Neoteleostei</taxon>
        <taxon>Acanthomorphata</taxon>
        <taxon>Gobiaria</taxon>
        <taxon>Gobiiformes</taxon>
        <taxon>Gobioidei</taxon>
        <taxon>Gobiidae</taxon>
        <taxon>Gobionellinae</taxon>
        <taxon>Mugilogobius</taxon>
    </lineage>
</organism>